<protein>
    <submittedName>
        <fullName evidence="1">Methyltransferase</fullName>
    </submittedName>
</protein>
<evidence type="ECO:0000313" key="4">
    <source>
        <dbReference type="Proteomes" id="UP000250189"/>
    </source>
</evidence>
<dbReference type="GO" id="GO:0008168">
    <property type="term" value="F:methyltransferase activity"/>
    <property type="evidence" value="ECO:0007669"/>
    <property type="project" value="UniProtKB-KW"/>
</dbReference>
<reference evidence="2" key="1">
    <citation type="submission" date="2016-01" db="EMBL/GenBank/DDBJ databases">
        <authorList>
            <person name="Oliw E.H."/>
        </authorList>
    </citation>
    <scope>NUCLEOTIDE SEQUENCE</scope>
    <source>
        <strain evidence="2">1</strain>
    </source>
</reference>
<reference evidence="3" key="2">
    <citation type="submission" date="2016-01" db="EMBL/GenBank/DDBJ databases">
        <authorList>
            <person name="Vorgias C.E."/>
        </authorList>
    </citation>
    <scope>NUCLEOTIDE SEQUENCE [LARGE SCALE GENOMIC DNA]</scope>
</reference>
<dbReference type="AlphaFoldDB" id="A0A160VS92"/>
<reference evidence="1 4" key="3">
    <citation type="submission" date="2016-04" db="EMBL/GenBank/DDBJ databases">
        <title>Complete genome sequence of Thermococcus chitonophagus type strain GC74.</title>
        <authorList>
            <person name="Oger P.M."/>
        </authorList>
    </citation>
    <scope>NUCLEOTIDE SEQUENCE [LARGE SCALE GENOMIC DNA]</scope>
    <source>
        <strain evidence="1 4">GC74</strain>
    </source>
</reference>
<dbReference type="Proteomes" id="UP000250189">
    <property type="component" value="Chromosome"/>
</dbReference>
<dbReference type="Pfam" id="PF12389">
    <property type="entry name" value="Peptidase_M73"/>
    <property type="match status" value="1"/>
</dbReference>
<keyword evidence="4" id="KW-1185">Reference proteome</keyword>
<dbReference type="KEGG" id="tch:CHITON_1164"/>
<dbReference type="GO" id="GO:0032259">
    <property type="term" value="P:methylation"/>
    <property type="evidence" value="ECO:0007669"/>
    <property type="project" value="UniProtKB-KW"/>
</dbReference>
<dbReference type="STRING" id="54262.CHITON_1164"/>
<evidence type="ECO:0000313" key="3">
    <source>
        <dbReference type="Proteomes" id="UP000093069"/>
    </source>
</evidence>
<dbReference type="InterPro" id="IPR022121">
    <property type="entry name" value="Peptidase_M73_camelysin"/>
</dbReference>
<dbReference type="Proteomes" id="UP000093069">
    <property type="component" value="Chromosome I"/>
</dbReference>
<dbReference type="GeneID" id="33322844"/>
<name>A0A160VS92_9EURY</name>
<dbReference type="RefSeq" id="WP_068577621.1">
    <property type="nucleotide sequence ID" value="NZ_CP015193.1"/>
</dbReference>
<dbReference type="OrthoDB" id="85776at2157"/>
<organism evidence="2 3">
    <name type="scientific">Thermococcus chitonophagus</name>
    <dbReference type="NCBI Taxonomy" id="54262"/>
    <lineage>
        <taxon>Archaea</taxon>
        <taxon>Methanobacteriati</taxon>
        <taxon>Methanobacteriota</taxon>
        <taxon>Thermococci</taxon>
        <taxon>Thermococcales</taxon>
        <taxon>Thermococcaceae</taxon>
        <taxon>Thermococcus</taxon>
    </lineage>
</organism>
<accession>A0A160VS92</accession>
<sequence length="193" mass="21292">MKKKIVLVAIVGVVIATLTLGKALGAFRDVSRSEDNVISSGEFDIRISRDNSRFYDNTRIFKLEDLKPGDTKNVTFFIKNYGEIPASNISMYIFVKDVEDKLSSAEKPYDLTPDKGELSSCIIVNKILVNSKNILDSPKKLSELAGKEIKLFTGGLAKKESIKVTLLLSFDSNAGNECMTDSTEVMLKIVATQ</sequence>
<evidence type="ECO:0000313" key="1">
    <source>
        <dbReference type="EMBL" id="ASJ17312.1"/>
    </source>
</evidence>
<proteinExistence type="predicted"/>
<evidence type="ECO:0000313" key="2">
    <source>
        <dbReference type="EMBL" id="CUX77943.1"/>
    </source>
</evidence>
<keyword evidence="1" id="KW-0489">Methyltransferase</keyword>
<keyword evidence="1" id="KW-0808">Transferase</keyword>
<gene>
    <name evidence="1" type="ORF">A3L04_09645</name>
    <name evidence="2" type="ORF">CHITON_1164</name>
</gene>
<dbReference type="EMBL" id="CP015193">
    <property type="protein sequence ID" value="ASJ17312.1"/>
    <property type="molecule type" value="Genomic_DNA"/>
</dbReference>
<dbReference type="EMBL" id="LN999010">
    <property type="protein sequence ID" value="CUX77943.1"/>
    <property type="molecule type" value="Genomic_DNA"/>
</dbReference>